<evidence type="ECO:0000313" key="2">
    <source>
        <dbReference type="EMBL" id="OYO24977.1"/>
    </source>
</evidence>
<dbReference type="AlphaFoldDB" id="A0A255HBN9"/>
<organism evidence="2 3">
    <name type="scientific">Enemella dayhoffiae</name>
    <dbReference type="NCBI Taxonomy" id="2016507"/>
    <lineage>
        <taxon>Bacteria</taxon>
        <taxon>Bacillati</taxon>
        <taxon>Actinomycetota</taxon>
        <taxon>Actinomycetes</taxon>
        <taxon>Propionibacteriales</taxon>
        <taxon>Propionibacteriaceae</taxon>
        <taxon>Enemella</taxon>
    </lineage>
</organism>
<dbReference type="EMBL" id="NMVQ01000001">
    <property type="protein sequence ID" value="OYO24977.1"/>
    <property type="molecule type" value="Genomic_DNA"/>
</dbReference>
<reference evidence="2 3" key="1">
    <citation type="submission" date="2017-07" db="EMBL/GenBank/DDBJ databases">
        <title>Draft whole genome sequences of clinical Proprionibacteriaceae strains.</title>
        <authorList>
            <person name="Bernier A.-M."/>
            <person name="Bernard K."/>
            <person name="Domingo M.-C."/>
        </authorList>
    </citation>
    <scope>NUCLEOTIDE SEQUENCE [LARGE SCALE GENOMIC DNA]</scope>
    <source>
        <strain evidence="2 3">NML 130396</strain>
    </source>
</reference>
<evidence type="ECO:0000313" key="3">
    <source>
        <dbReference type="Proteomes" id="UP000216311"/>
    </source>
</evidence>
<dbReference type="SUPFAM" id="SSF51445">
    <property type="entry name" value="(Trans)glycosidases"/>
    <property type="match status" value="1"/>
</dbReference>
<dbReference type="GO" id="GO:0004553">
    <property type="term" value="F:hydrolase activity, hydrolyzing O-glycosyl compounds"/>
    <property type="evidence" value="ECO:0007669"/>
    <property type="project" value="InterPro"/>
</dbReference>
<dbReference type="Gene3D" id="3.20.20.80">
    <property type="entry name" value="Glycosidases"/>
    <property type="match status" value="1"/>
</dbReference>
<dbReference type="InterPro" id="IPR001360">
    <property type="entry name" value="Glyco_hydro_1"/>
</dbReference>
<accession>A0A255HBN9</accession>
<dbReference type="RefSeq" id="WP_094362184.1">
    <property type="nucleotide sequence ID" value="NZ_NMVQ01000001.1"/>
</dbReference>
<sequence>MSGPTKRECPSGAIADGSTPLRVTDHWNRWRADAELMARLNLPHYRLGVEWSRIEPEPGRRDPGAIEH</sequence>
<evidence type="ECO:0000256" key="1">
    <source>
        <dbReference type="SAM" id="MobiDB-lite"/>
    </source>
</evidence>
<dbReference type="Proteomes" id="UP000216311">
    <property type="component" value="Unassembled WGS sequence"/>
</dbReference>
<feature type="region of interest" description="Disordered" evidence="1">
    <location>
        <begin position="1"/>
        <end position="20"/>
    </location>
</feature>
<dbReference type="Pfam" id="PF00232">
    <property type="entry name" value="Glyco_hydro_1"/>
    <property type="match status" value="1"/>
</dbReference>
<gene>
    <name evidence="2" type="ORF">CGZ93_00430</name>
</gene>
<name>A0A255HBN9_9ACTN</name>
<proteinExistence type="predicted"/>
<protein>
    <submittedName>
        <fullName evidence="2">Uncharacterized protein</fullName>
    </submittedName>
</protein>
<dbReference type="InterPro" id="IPR017853">
    <property type="entry name" value="GH"/>
</dbReference>
<comment type="caution">
    <text evidence="2">The sequence shown here is derived from an EMBL/GenBank/DDBJ whole genome shotgun (WGS) entry which is preliminary data.</text>
</comment>
<keyword evidence="3" id="KW-1185">Reference proteome</keyword>
<dbReference type="GO" id="GO:0005975">
    <property type="term" value="P:carbohydrate metabolic process"/>
    <property type="evidence" value="ECO:0007669"/>
    <property type="project" value="InterPro"/>
</dbReference>